<evidence type="ECO:0000313" key="2">
    <source>
        <dbReference type="Proteomes" id="UP001046870"/>
    </source>
</evidence>
<gene>
    <name evidence="1" type="ORF">MATL_G00131320</name>
</gene>
<dbReference type="PANTHER" id="PTHR13333:SF7">
    <property type="entry name" value="M-AAA PROTEASE-INTERACTING PROTEIN 1, MITOCHONDRIAL"/>
    <property type="match status" value="1"/>
</dbReference>
<sequence>MQWFTLIAAFRELGGRAARTPLACPWKLNTTKQFGSRPFVYHHTCCLHTEEAGAIKLKLHNLRKQNVFLVGQKTRQYSTGSDKESNTRSRPGITVVGIPDPISWIRNKCVLFLIELYFGLSVSSVEFDNGAKQAVVYISNLMSLGKFEELRSVVSNEALDHAKTGYKGLTQSQRRNLAIGLDDIIFQIPEDVSLFFDSRGRKFCYILMRFWHLSSADLPEDPESTRIFKVTETEGEDPPKKIVTAVYEFHRELTDGAEPEWTVTSIWHWKHLE</sequence>
<keyword evidence="2" id="KW-1185">Reference proteome</keyword>
<dbReference type="PANTHER" id="PTHR13333">
    <property type="entry name" value="M-AAA PROTEASE-INTERACTING PROTEIN 1, MITOCHONDRIAL"/>
    <property type="match status" value="1"/>
</dbReference>
<reference evidence="1" key="1">
    <citation type="submission" date="2021-01" db="EMBL/GenBank/DDBJ databases">
        <authorList>
            <person name="Zahm M."/>
            <person name="Roques C."/>
            <person name="Cabau C."/>
            <person name="Klopp C."/>
            <person name="Donnadieu C."/>
            <person name="Jouanno E."/>
            <person name="Lampietro C."/>
            <person name="Louis A."/>
            <person name="Herpin A."/>
            <person name="Echchiki A."/>
            <person name="Berthelot C."/>
            <person name="Parey E."/>
            <person name="Roest-Crollius H."/>
            <person name="Braasch I."/>
            <person name="Postlethwait J."/>
            <person name="Bobe J."/>
            <person name="Montfort J."/>
            <person name="Bouchez O."/>
            <person name="Begum T."/>
            <person name="Mejri S."/>
            <person name="Adams A."/>
            <person name="Chen W.-J."/>
            <person name="Guiguen Y."/>
        </authorList>
    </citation>
    <scope>NUCLEOTIDE SEQUENCE</scope>
    <source>
        <strain evidence="1">YG-15Mar2019-1</strain>
        <tissue evidence="1">Brain</tissue>
    </source>
</reference>
<dbReference type="EMBL" id="JAFDVH010000010">
    <property type="protein sequence ID" value="KAG7469674.1"/>
    <property type="molecule type" value="Genomic_DNA"/>
</dbReference>
<dbReference type="GO" id="GO:0032979">
    <property type="term" value="P:protein insertion into mitochondrial inner membrane from matrix"/>
    <property type="evidence" value="ECO:0007669"/>
    <property type="project" value="TreeGrafter"/>
</dbReference>
<name>A0A9D3PVK4_MEGAT</name>
<evidence type="ECO:0000313" key="1">
    <source>
        <dbReference type="EMBL" id="KAG7469674.1"/>
    </source>
</evidence>
<dbReference type="OrthoDB" id="7249367at2759"/>
<protein>
    <submittedName>
        <fullName evidence="1">Uncharacterized protein</fullName>
    </submittedName>
</protein>
<dbReference type="GO" id="GO:0043022">
    <property type="term" value="F:ribosome binding"/>
    <property type="evidence" value="ECO:0007669"/>
    <property type="project" value="TreeGrafter"/>
</dbReference>
<dbReference type="AlphaFoldDB" id="A0A9D3PVK4"/>
<proteinExistence type="predicted"/>
<dbReference type="Proteomes" id="UP001046870">
    <property type="component" value="Chromosome 10"/>
</dbReference>
<dbReference type="GO" id="GO:0005743">
    <property type="term" value="C:mitochondrial inner membrane"/>
    <property type="evidence" value="ECO:0007669"/>
    <property type="project" value="TreeGrafter"/>
</dbReference>
<organism evidence="1 2">
    <name type="scientific">Megalops atlanticus</name>
    <name type="common">Tarpon</name>
    <name type="synonym">Clupea gigantea</name>
    <dbReference type="NCBI Taxonomy" id="7932"/>
    <lineage>
        <taxon>Eukaryota</taxon>
        <taxon>Metazoa</taxon>
        <taxon>Chordata</taxon>
        <taxon>Craniata</taxon>
        <taxon>Vertebrata</taxon>
        <taxon>Euteleostomi</taxon>
        <taxon>Actinopterygii</taxon>
        <taxon>Neopterygii</taxon>
        <taxon>Teleostei</taxon>
        <taxon>Elopiformes</taxon>
        <taxon>Megalopidae</taxon>
        <taxon>Megalops</taxon>
    </lineage>
</organism>
<comment type="caution">
    <text evidence="1">The sequence shown here is derived from an EMBL/GenBank/DDBJ whole genome shotgun (WGS) entry which is preliminary data.</text>
</comment>
<accession>A0A9D3PVK4</accession>